<keyword evidence="3" id="KW-0378">Hydrolase</keyword>
<evidence type="ECO:0000259" key="2">
    <source>
        <dbReference type="Pfam" id="PF01844"/>
    </source>
</evidence>
<accession>A0A1H2VBM1</accession>
<dbReference type="Pfam" id="PF01844">
    <property type="entry name" value="HNH"/>
    <property type="match status" value="1"/>
</dbReference>
<dbReference type="InterPro" id="IPR002711">
    <property type="entry name" value="HNH"/>
</dbReference>
<dbReference type="CDD" id="cd00085">
    <property type="entry name" value="HNHc"/>
    <property type="match status" value="1"/>
</dbReference>
<dbReference type="GO" id="GO:0003676">
    <property type="term" value="F:nucleic acid binding"/>
    <property type="evidence" value="ECO:0007669"/>
    <property type="project" value="InterPro"/>
</dbReference>
<dbReference type="PANTHER" id="PTHR37827:SF1">
    <property type="entry name" value="HNH DOMAIN-CONTAINING PROTEIN"/>
    <property type="match status" value="1"/>
</dbReference>
<feature type="coiled-coil region" evidence="1">
    <location>
        <begin position="42"/>
        <end position="69"/>
    </location>
</feature>
<name>A0A1H2VBM1_9BACI</name>
<dbReference type="EMBL" id="FNNC01000004">
    <property type="protein sequence ID" value="SDW65314.1"/>
    <property type="molecule type" value="Genomic_DNA"/>
</dbReference>
<proteinExistence type="predicted"/>
<keyword evidence="1" id="KW-0175">Coiled coil</keyword>
<reference evidence="3 4" key="1">
    <citation type="submission" date="2016-10" db="EMBL/GenBank/DDBJ databases">
        <authorList>
            <person name="de Groot N.N."/>
        </authorList>
    </citation>
    <scope>NUCLEOTIDE SEQUENCE [LARGE SCALE GENOMIC DNA]</scope>
    <source>
        <strain evidence="3 4">DSM 23126</strain>
    </source>
</reference>
<keyword evidence="3" id="KW-0540">Nuclease</keyword>
<dbReference type="Proteomes" id="UP000199488">
    <property type="component" value="Unassembled WGS sequence"/>
</dbReference>
<feature type="domain" description="HNH" evidence="2">
    <location>
        <begin position="103"/>
        <end position="143"/>
    </location>
</feature>
<dbReference type="InterPro" id="IPR003615">
    <property type="entry name" value="HNH_nuc"/>
</dbReference>
<protein>
    <submittedName>
        <fullName evidence="3">HNH endonuclease</fullName>
    </submittedName>
</protein>
<evidence type="ECO:0000313" key="3">
    <source>
        <dbReference type="EMBL" id="SDW65314.1"/>
    </source>
</evidence>
<evidence type="ECO:0000256" key="1">
    <source>
        <dbReference type="SAM" id="Coils"/>
    </source>
</evidence>
<dbReference type="GO" id="GO:0004519">
    <property type="term" value="F:endonuclease activity"/>
    <property type="evidence" value="ECO:0007669"/>
    <property type="project" value="UniProtKB-KW"/>
</dbReference>
<dbReference type="PANTHER" id="PTHR37827">
    <property type="entry name" value="TUDOR DOMAIN-CONTAINING PROTEIN"/>
    <property type="match status" value="1"/>
</dbReference>
<dbReference type="Gene3D" id="1.10.30.50">
    <property type="match status" value="1"/>
</dbReference>
<dbReference type="GO" id="GO:0008270">
    <property type="term" value="F:zinc ion binding"/>
    <property type="evidence" value="ECO:0007669"/>
    <property type="project" value="InterPro"/>
</dbReference>
<evidence type="ECO:0000313" key="4">
    <source>
        <dbReference type="Proteomes" id="UP000199488"/>
    </source>
</evidence>
<keyword evidence="4" id="KW-1185">Reference proteome</keyword>
<gene>
    <name evidence="3" type="ORF">SAMN05421781_2000</name>
</gene>
<dbReference type="AlphaFoldDB" id="A0A1H2VBM1"/>
<sequence>MALVVPYINASAVNYANRQQPPAKPEVHRVQRVQPVEPKRYSSEQQEAYKALEKRAERILKEENKKRAAHSYACLRELPSGSSLFIMEKEGKWLKQEKSVGTCELCGREEVERTVHHLVPKDEGGTHGATVWLCKACHRQIHALYSNKELAVRLNTIERLRADEKIWRFIKWIRKQRGEKRVKVRRSKTKKR</sequence>
<dbReference type="STRING" id="1122204.SAMN05421781_2000"/>
<keyword evidence="3" id="KW-0255">Endonuclease</keyword>
<organism evidence="3 4">
    <name type="scientific">Marinococcus luteus</name>
    <dbReference type="NCBI Taxonomy" id="1122204"/>
    <lineage>
        <taxon>Bacteria</taxon>
        <taxon>Bacillati</taxon>
        <taxon>Bacillota</taxon>
        <taxon>Bacilli</taxon>
        <taxon>Bacillales</taxon>
        <taxon>Bacillaceae</taxon>
        <taxon>Marinococcus</taxon>
    </lineage>
</organism>